<dbReference type="InterPro" id="IPR001466">
    <property type="entry name" value="Beta-lactam-related"/>
</dbReference>
<keyword evidence="3" id="KW-1185">Reference proteome</keyword>
<comment type="caution">
    <text evidence="2">The sequence shown here is derived from an EMBL/GenBank/DDBJ whole genome shotgun (WGS) entry which is preliminary data.</text>
</comment>
<gene>
    <name evidence="2" type="ORF">DNH61_08835</name>
</gene>
<dbReference type="GO" id="GO:0016787">
    <property type="term" value="F:hydrolase activity"/>
    <property type="evidence" value="ECO:0007669"/>
    <property type="project" value="UniProtKB-KW"/>
</dbReference>
<protein>
    <submittedName>
        <fullName evidence="2">Serine hydrolase</fullName>
    </submittedName>
</protein>
<keyword evidence="2" id="KW-0378">Hydrolase</keyword>
<reference evidence="2 3" key="1">
    <citation type="submission" date="2018-06" db="EMBL/GenBank/DDBJ databases">
        <title>Paenibacillus imtechensis sp. nov.</title>
        <authorList>
            <person name="Pinnaka A.K."/>
            <person name="Singh H."/>
            <person name="Kaur M."/>
        </authorList>
    </citation>
    <scope>NUCLEOTIDE SEQUENCE [LARGE SCALE GENOMIC DNA]</scope>
    <source>
        <strain evidence="2 3">SMB1</strain>
    </source>
</reference>
<feature type="domain" description="Beta-lactamase-related" evidence="1">
    <location>
        <begin position="39"/>
        <end position="302"/>
    </location>
</feature>
<evidence type="ECO:0000313" key="3">
    <source>
        <dbReference type="Proteomes" id="UP000249522"/>
    </source>
</evidence>
<dbReference type="SUPFAM" id="SSF56601">
    <property type="entry name" value="beta-lactamase/transpeptidase-like"/>
    <property type="match status" value="1"/>
</dbReference>
<evidence type="ECO:0000313" key="2">
    <source>
        <dbReference type="EMBL" id="PZD96293.1"/>
    </source>
</evidence>
<dbReference type="InterPro" id="IPR050789">
    <property type="entry name" value="Diverse_Enzym_Activities"/>
</dbReference>
<accession>A0A2W1LBK9</accession>
<dbReference type="Gene3D" id="3.40.710.10">
    <property type="entry name" value="DD-peptidase/beta-lactamase superfamily"/>
    <property type="match status" value="1"/>
</dbReference>
<dbReference type="OrthoDB" id="9773047at2"/>
<organism evidence="2 3">
    <name type="scientific">Paenibacillus sambharensis</name>
    <dbReference type="NCBI Taxonomy" id="1803190"/>
    <lineage>
        <taxon>Bacteria</taxon>
        <taxon>Bacillati</taxon>
        <taxon>Bacillota</taxon>
        <taxon>Bacilli</taxon>
        <taxon>Bacillales</taxon>
        <taxon>Paenibacillaceae</taxon>
        <taxon>Paenibacillus</taxon>
    </lineage>
</organism>
<dbReference type="RefSeq" id="WP_111146291.1">
    <property type="nucleotide sequence ID" value="NZ_QKRB01000041.1"/>
</dbReference>
<dbReference type="PANTHER" id="PTHR43283">
    <property type="entry name" value="BETA-LACTAMASE-RELATED"/>
    <property type="match status" value="1"/>
</dbReference>
<dbReference type="Proteomes" id="UP000249522">
    <property type="component" value="Unassembled WGS sequence"/>
</dbReference>
<sequence length="487" mass="53725">MSESNQLPRCTPEEQGISSADVEAFLDAVEASGQELHSFMLLRGGKVTAEGWWHPYTPDCLHQMFSVSKSFNATAIGIAVEEGLLSVDDKVLSFFPEKAPSDPSENLQAMRVHDLLAMGTGHDTDVTGPMIQCEDGDWVKAFLAQPVQHKPGTHFAYNSGASHMLSAILQKVAGVTLYDYLQTRLFQPLGITSATWDACPQGVTVGGYGLRTTTEAIAKLGQLYLQDGVWNGRQLVPAEWIRQSSMKQIDNGSDPDNDWHQGYGYQFWLCRYNVYRAAGMFGQYIFVMPEQNAVVAITSGLQDEKPILDAVWEHLLPAMKDQPLQPAQAAYSSLAARLRSLSLDQGPVSADAGVPVNQPDDVKSIPAGQTYHFDGEQGFMKTFEIQVDGSVITLIKDENERYAFGLDDWEESRVDAGVMKGECTLGRAFVYRQAGRSVLELNFRFIETPMSLRMVCRFEGRELQAAISQNVGLQHGVPETVNGRLAE</sequence>
<evidence type="ECO:0000259" key="1">
    <source>
        <dbReference type="Pfam" id="PF00144"/>
    </source>
</evidence>
<dbReference type="InterPro" id="IPR012338">
    <property type="entry name" value="Beta-lactam/transpept-like"/>
</dbReference>
<dbReference type="AlphaFoldDB" id="A0A2W1LBK9"/>
<proteinExistence type="predicted"/>
<dbReference type="EMBL" id="QKRB01000041">
    <property type="protein sequence ID" value="PZD96293.1"/>
    <property type="molecule type" value="Genomic_DNA"/>
</dbReference>
<dbReference type="Pfam" id="PF00144">
    <property type="entry name" value="Beta-lactamase"/>
    <property type="match status" value="1"/>
</dbReference>
<dbReference type="PANTHER" id="PTHR43283:SF7">
    <property type="entry name" value="BETA-LACTAMASE-RELATED DOMAIN-CONTAINING PROTEIN"/>
    <property type="match status" value="1"/>
</dbReference>
<name>A0A2W1LBK9_9BACL</name>